<protein>
    <submittedName>
        <fullName evidence="1">Uncharacterized protein</fullName>
    </submittedName>
</protein>
<gene>
    <name evidence="1" type="ORF">HMPREF2531_03116</name>
</gene>
<dbReference type="EMBL" id="LTDF01000124">
    <property type="protein sequence ID" value="KXT46472.1"/>
    <property type="molecule type" value="Genomic_DNA"/>
</dbReference>
<name>A0A139L4W7_9BACE</name>
<dbReference type="AlphaFoldDB" id="A0A139L4W7"/>
<comment type="caution">
    <text evidence="1">The sequence shown here is derived from an EMBL/GenBank/DDBJ whole genome shotgun (WGS) entry which is preliminary data.</text>
</comment>
<accession>A0A139L4W7</accession>
<evidence type="ECO:0000313" key="1">
    <source>
        <dbReference type="EMBL" id="KXT46472.1"/>
    </source>
</evidence>
<dbReference type="PATRIC" id="fig|329854.7.peg.3181"/>
<proteinExistence type="predicted"/>
<evidence type="ECO:0000313" key="2">
    <source>
        <dbReference type="Proteomes" id="UP000070319"/>
    </source>
</evidence>
<sequence>MKKTPLHTWTKQRREFGNKKMWLLCPGKCHDYRVLHVPIPSGWLPSD</sequence>
<organism evidence="1">
    <name type="scientific">Bacteroides intestinalis</name>
    <dbReference type="NCBI Taxonomy" id="329854"/>
    <lineage>
        <taxon>Bacteria</taxon>
        <taxon>Pseudomonadati</taxon>
        <taxon>Bacteroidota</taxon>
        <taxon>Bacteroidia</taxon>
        <taxon>Bacteroidales</taxon>
        <taxon>Bacteroidaceae</taxon>
        <taxon>Bacteroides</taxon>
    </lineage>
</organism>
<reference evidence="1 2" key="1">
    <citation type="submission" date="2016-02" db="EMBL/GenBank/DDBJ databases">
        <authorList>
            <person name="Wen L."/>
            <person name="He K."/>
            <person name="Yang H."/>
        </authorList>
    </citation>
    <scope>NUCLEOTIDE SEQUENCE [LARGE SCALE GENOMIC DNA]</scope>
    <source>
        <strain evidence="1 2">KLE1704</strain>
    </source>
</reference>
<dbReference type="Proteomes" id="UP000070319">
    <property type="component" value="Unassembled WGS sequence"/>
</dbReference>